<proteinExistence type="inferred from homology"/>
<dbReference type="PANTHER" id="PTHR43281">
    <property type="entry name" value="FARNESYL DIPHOSPHATE SYNTHASE"/>
    <property type="match status" value="1"/>
</dbReference>
<evidence type="ECO:0000256" key="2">
    <source>
        <dbReference type="ARBA" id="ARBA00006706"/>
    </source>
</evidence>
<dbReference type="GO" id="GO:0008299">
    <property type="term" value="P:isoprenoid biosynthetic process"/>
    <property type="evidence" value="ECO:0007669"/>
    <property type="project" value="UniProtKB-KW"/>
</dbReference>
<comment type="cofactor">
    <cofactor evidence="1">
        <name>Mg(2+)</name>
        <dbReference type="ChEBI" id="CHEBI:18420"/>
    </cofactor>
</comment>
<dbReference type="SUPFAM" id="SSF48576">
    <property type="entry name" value="Terpenoid synthases"/>
    <property type="match status" value="1"/>
</dbReference>
<keyword evidence="5" id="KW-0460">Magnesium</keyword>
<dbReference type="Pfam" id="PF00348">
    <property type="entry name" value="polyprenyl_synt"/>
    <property type="match status" value="1"/>
</dbReference>
<organism evidence="7">
    <name type="scientific">Arundo donax</name>
    <name type="common">Giant reed</name>
    <name type="synonym">Donax arundinaceus</name>
    <dbReference type="NCBI Taxonomy" id="35708"/>
    <lineage>
        <taxon>Eukaryota</taxon>
        <taxon>Viridiplantae</taxon>
        <taxon>Streptophyta</taxon>
        <taxon>Embryophyta</taxon>
        <taxon>Tracheophyta</taxon>
        <taxon>Spermatophyta</taxon>
        <taxon>Magnoliopsida</taxon>
        <taxon>Liliopsida</taxon>
        <taxon>Poales</taxon>
        <taxon>Poaceae</taxon>
        <taxon>PACMAD clade</taxon>
        <taxon>Arundinoideae</taxon>
        <taxon>Arundineae</taxon>
        <taxon>Arundo</taxon>
    </lineage>
</organism>
<reference evidence="7" key="2">
    <citation type="journal article" date="2015" name="Data Brief">
        <title>Shoot transcriptome of the giant reed, Arundo donax.</title>
        <authorList>
            <person name="Barrero R.A."/>
            <person name="Guerrero F.D."/>
            <person name="Moolhuijzen P."/>
            <person name="Goolsby J.A."/>
            <person name="Tidwell J."/>
            <person name="Bellgard S.E."/>
            <person name="Bellgard M.I."/>
        </authorList>
    </citation>
    <scope>NUCLEOTIDE SEQUENCE</scope>
    <source>
        <tissue evidence="7">Shoot tissue taken approximately 20 cm above the soil surface</tissue>
    </source>
</reference>
<keyword evidence="6" id="KW-0414">Isoprene biosynthesis</keyword>
<comment type="similarity">
    <text evidence="2">Belongs to the FPP/GGPP synthase family.</text>
</comment>
<reference evidence="7" key="1">
    <citation type="submission" date="2014-09" db="EMBL/GenBank/DDBJ databases">
        <authorList>
            <person name="Magalhaes I.L.F."/>
            <person name="Oliveira U."/>
            <person name="Santos F.R."/>
            <person name="Vidigal T.H.D.A."/>
            <person name="Brescovit A.D."/>
            <person name="Santos A.J."/>
        </authorList>
    </citation>
    <scope>NUCLEOTIDE SEQUENCE</scope>
    <source>
        <tissue evidence="7">Shoot tissue taken approximately 20 cm above the soil surface</tissue>
    </source>
</reference>
<dbReference type="GO" id="GO:0004659">
    <property type="term" value="F:prenyltransferase activity"/>
    <property type="evidence" value="ECO:0007669"/>
    <property type="project" value="InterPro"/>
</dbReference>
<evidence type="ECO:0000256" key="3">
    <source>
        <dbReference type="ARBA" id="ARBA00022679"/>
    </source>
</evidence>
<dbReference type="InterPro" id="IPR008949">
    <property type="entry name" value="Isoprenoid_synthase_dom_sf"/>
</dbReference>
<sequence length="78" mass="7749">MIHTASLIHDDMPCMDDDALCCGALGSHVAFDEPTALLTGDALLAGSPSQPSTSPADRVLRAVAKLGSTVGVGGITAG</sequence>
<dbReference type="EMBL" id="GBRH01261009">
    <property type="protein sequence ID" value="JAD36886.1"/>
    <property type="molecule type" value="Transcribed_RNA"/>
</dbReference>
<dbReference type="GO" id="GO:0046872">
    <property type="term" value="F:metal ion binding"/>
    <property type="evidence" value="ECO:0007669"/>
    <property type="project" value="UniProtKB-KW"/>
</dbReference>
<protein>
    <submittedName>
        <fullName evidence="7">Uncharacterized protein</fullName>
    </submittedName>
</protein>
<dbReference type="AlphaFoldDB" id="A0A0A8ZDJ4"/>
<dbReference type="PANTHER" id="PTHR43281:SF1">
    <property type="entry name" value="FARNESYL DIPHOSPHATE SYNTHASE"/>
    <property type="match status" value="1"/>
</dbReference>
<evidence type="ECO:0000256" key="5">
    <source>
        <dbReference type="ARBA" id="ARBA00022842"/>
    </source>
</evidence>
<name>A0A0A8ZDJ4_ARUDO</name>
<dbReference type="Gene3D" id="1.10.600.10">
    <property type="entry name" value="Farnesyl Diphosphate Synthase"/>
    <property type="match status" value="1"/>
</dbReference>
<keyword evidence="4" id="KW-0479">Metal-binding</keyword>
<accession>A0A0A8ZDJ4</accession>
<evidence type="ECO:0000256" key="1">
    <source>
        <dbReference type="ARBA" id="ARBA00001946"/>
    </source>
</evidence>
<evidence type="ECO:0000256" key="4">
    <source>
        <dbReference type="ARBA" id="ARBA00022723"/>
    </source>
</evidence>
<evidence type="ECO:0000256" key="6">
    <source>
        <dbReference type="ARBA" id="ARBA00023229"/>
    </source>
</evidence>
<evidence type="ECO:0000313" key="7">
    <source>
        <dbReference type="EMBL" id="JAD36886.1"/>
    </source>
</evidence>
<dbReference type="InterPro" id="IPR000092">
    <property type="entry name" value="Polyprenyl_synt"/>
</dbReference>
<keyword evidence="3" id="KW-0808">Transferase</keyword>